<reference evidence="2 3" key="2">
    <citation type="submission" date="2013-04" db="EMBL/GenBank/DDBJ databases">
        <authorList>
            <person name="Fiebig A."/>
            <person name="Pradella S."/>
            <person name="Wagner-Doebler I."/>
        </authorList>
    </citation>
    <scope>NUCLEOTIDE SEQUENCE [LARGE SCALE GENOMIC DNA]</scope>
    <source>
        <strain evidence="3">DSM 17067 / NCIMB 14079 / DFL-11</strain>
    </source>
</reference>
<name>A0A5E8H432_ROSAD</name>
<dbReference type="Proteomes" id="UP000004703">
    <property type="component" value="Chromosome"/>
</dbReference>
<evidence type="ECO:0000256" key="1">
    <source>
        <dbReference type="SAM" id="MobiDB-lite"/>
    </source>
</evidence>
<organism evidence="2 3">
    <name type="scientific">Roseibium alexandrii (strain DSM 17067 / NCIMB 14079 / DFL-11)</name>
    <name type="common">Labrenzia alexandrii</name>
    <dbReference type="NCBI Taxonomy" id="244592"/>
    <lineage>
        <taxon>Bacteria</taxon>
        <taxon>Pseudomonadati</taxon>
        <taxon>Pseudomonadota</taxon>
        <taxon>Alphaproteobacteria</taxon>
        <taxon>Hyphomicrobiales</taxon>
        <taxon>Stappiaceae</taxon>
        <taxon>Roseibium</taxon>
    </lineage>
</organism>
<dbReference type="AlphaFoldDB" id="A0A5E8H432"/>
<proteinExistence type="predicted"/>
<reference evidence="2 3" key="1">
    <citation type="submission" date="2008-01" db="EMBL/GenBank/DDBJ databases">
        <authorList>
            <person name="Wagner-Dobler I."/>
            <person name="Ferriera S."/>
            <person name="Johnson J."/>
            <person name="Kravitz S."/>
            <person name="Beeson K."/>
            <person name="Sutton G."/>
            <person name="Rogers Y.-H."/>
            <person name="Friedman R."/>
            <person name="Frazier M."/>
            <person name="Venter J.C."/>
        </authorList>
    </citation>
    <scope>NUCLEOTIDE SEQUENCE [LARGE SCALE GENOMIC DNA]</scope>
    <source>
        <strain evidence="3">DSM 17067 / NCIMB 14079 / DFL-11</strain>
    </source>
</reference>
<sequence length="222" mass="24615">MEQAVPELMSKGDFAKLINVSAGRVSQYISEGKLSGDAIEGEGRRAKIRTGPALRQLQLKLDISQMLGNGLDTRLDPQTMPAAASDNASYALPLGAPKAPTVSPDNRDRAPTVEERLKNEKLFQAQIRSRKEAEEDEKRKGRFTETDKVEAQMARLLSKMIQTYEGSLPDLANAIAENFEVPARDVLHLLRGEFRSVRERAAEQARREAEELPSTVETEIAQ</sequence>
<comment type="caution">
    <text evidence="2">The sequence shown here is derived from an EMBL/GenBank/DDBJ whole genome shotgun (WGS) entry which is preliminary data.</text>
</comment>
<gene>
    <name evidence="2" type="ORF">SADFL11_4542</name>
</gene>
<feature type="region of interest" description="Disordered" evidence="1">
    <location>
        <begin position="202"/>
        <end position="222"/>
    </location>
</feature>
<evidence type="ECO:0000313" key="3">
    <source>
        <dbReference type="Proteomes" id="UP000004703"/>
    </source>
</evidence>
<dbReference type="EMBL" id="ACCU02000003">
    <property type="protein sequence ID" value="EEE47253.1"/>
    <property type="molecule type" value="Genomic_DNA"/>
</dbReference>
<accession>A0A5E8H432</accession>
<dbReference type="RefSeq" id="WP_008196261.1">
    <property type="nucleotide sequence ID" value="NZ_CM011002.1"/>
</dbReference>
<evidence type="ECO:0000313" key="2">
    <source>
        <dbReference type="EMBL" id="EEE47253.1"/>
    </source>
</evidence>
<protein>
    <submittedName>
        <fullName evidence="2">Uncharacterized protein</fullName>
    </submittedName>
</protein>